<evidence type="ECO:0000256" key="3">
    <source>
        <dbReference type="ARBA" id="ARBA00022679"/>
    </source>
</evidence>
<dbReference type="Gene3D" id="3.40.718.10">
    <property type="entry name" value="Isopropylmalate Dehydrogenase"/>
    <property type="match status" value="1"/>
</dbReference>
<dbReference type="SUPFAM" id="SSF53659">
    <property type="entry name" value="Isocitrate/Isopropylmalate dehydrogenase-like"/>
    <property type="match status" value="1"/>
</dbReference>
<dbReference type="GO" id="GO:0008168">
    <property type="term" value="F:methyltransferase activity"/>
    <property type="evidence" value="ECO:0007669"/>
    <property type="project" value="UniProtKB-KW"/>
</dbReference>
<dbReference type="InterPro" id="IPR016764">
    <property type="entry name" value="MeTrfase_MtxX_xsu"/>
</dbReference>
<dbReference type="OrthoDB" id="53227at2157"/>
<dbReference type="PIRSF" id="PIRSF019709">
    <property type="entry name" value="Methyltransf_MtxX"/>
    <property type="match status" value="1"/>
</dbReference>
<protein>
    <submittedName>
        <fullName evidence="4">Methanogen marker protein 4</fullName>
    </submittedName>
</protein>
<evidence type="ECO:0000256" key="1">
    <source>
        <dbReference type="ARBA" id="ARBA00009125"/>
    </source>
</evidence>
<organism evidence="4 5">
    <name type="scientific">Methanothermus fervidus (strain ATCC 43054 / DSM 2088 / JCM 10308 / V24 S)</name>
    <dbReference type="NCBI Taxonomy" id="523846"/>
    <lineage>
        <taxon>Archaea</taxon>
        <taxon>Methanobacteriati</taxon>
        <taxon>Methanobacteriota</taxon>
        <taxon>Methanomada group</taxon>
        <taxon>Methanobacteria</taxon>
        <taxon>Methanobacteriales</taxon>
        <taxon>Methanothermaceae</taxon>
        <taxon>Methanothermus</taxon>
    </lineage>
</organism>
<keyword evidence="5" id="KW-1185">Reference proteome</keyword>
<dbReference type="NCBIfam" id="TIGR03270">
    <property type="entry name" value="methan_mark_4"/>
    <property type="match status" value="1"/>
</dbReference>
<dbReference type="KEGG" id="mfv:Mfer_0594"/>
<reference evidence="4 5" key="1">
    <citation type="journal article" date="2010" name="Stand. Genomic Sci.">
        <title>Complete genome sequence of Methanothermus fervidus type strain (V24S).</title>
        <authorList>
            <person name="Anderson I."/>
            <person name="Djao O.D."/>
            <person name="Misra M."/>
            <person name="Chertkov O."/>
            <person name="Nolan M."/>
            <person name="Lucas S."/>
            <person name="Lapidus A."/>
            <person name="Del Rio T.G."/>
            <person name="Tice H."/>
            <person name="Cheng J.F."/>
            <person name="Tapia R."/>
            <person name="Han C."/>
            <person name="Goodwin L."/>
            <person name="Pitluck S."/>
            <person name="Liolios K."/>
            <person name="Ivanova N."/>
            <person name="Mavromatis K."/>
            <person name="Mikhailova N."/>
            <person name="Pati A."/>
            <person name="Brambilla E."/>
            <person name="Chen A."/>
            <person name="Palaniappan K."/>
            <person name="Land M."/>
            <person name="Hauser L."/>
            <person name="Chang Y.J."/>
            <person name="Jeffries C.D."/>
            <person name="Sikorski J."/>
            <person name="Spring S."/>
            <person name="Rohde M."/>
            <person name="Eichinger K."/>
            <person name="Huber H."/>
            <person name="Wirth R."/>
            <person name="Goker M."/>
            <person name="Detter J.C."/>
            <person name="Woyke T."/>
            <person name="Bristow J."/>
            <person name="Eisen J.A."/>
            <person name="Markowitz V."/>
            <person name="Hugenholtz P."/>
            <person name="Klenk H.P."/>
            <person name="Kyrpides N.C."/>
        </authorList>
    </citation>
    <scope>NUCLEOTIDE SEQUENCE [LARGE SCALE GENOMIC DNA]</scope>
    <source>
        <strain evidence="5">ATCC 43054 / DSM 2088 / JCM 10308 / V24 S</strain>
    </source>
</reference>
<comment type="similarity">
    <text evidence="1">Belongs to the MtxX family.</text>
</comment>
<accession>E3GYL1</accession>
<keyword evidence="3" id="KW-0808">Transferase</keyword>
<evidence type="ECO:0000256" key="2">
    <source>
        <dbReference type="ARBA" id="ARBA00022603"/>
    </source>
</evidence>
<evidence type="ECO:0000313" key="4">
    <source>
        <dbReference type="EMBL" id="ADP77393.1"/>
    </source>
</evidence>
<sequence>MVSIAIGVGKNKNVEKAVKNVNFDVLLAHSEDELIEMIENNEADAYVRGSLSSSIILKLRKMGEIHRASLIETNGKRFFLTPVGIDEGRTLKEKLKIIKKCYNFFKKINLKPKIAILSGGRKEDVGRSIEVDKSIEEGEKLEKLAKDMGAKHYYILIEKAIKDGCNLVVAPNGICGNLIFRSLVLVGSAKSYGAISLGIDPIFIDTSRSQTVEGYMRALKFAKYLATKFKKEGQCH</sequence>
<gene>
    <name evidence="4" type="ordered locus">Mfer_0594</name>
</gene>
<dbReference type="AlphaFoldDB" id="E3GYL1"/>
<evidence type="ECO:0000313" key="5">
    <source>
        <dbReference type="Proteomes" id="UP000002315"/>
    </source>
</evidence>
<dbReference type="EMBL" id="CP002278">
    <property type="protein sequence ID" value="ADP77393.1"/>
    <property type="molecule type" value="Genomic_DNA"/>
</dbReference>
<dbReference type="GO" id="GO:0032259">
    <property type="term" value="P:methylation"/>
    <property type="evidence" value="ECO:0007669"/>
    <property type="project" value="UniProtKB-KW"/>
</dbReference>
<dbReference type="STRING" id="523846.Mfer_0594"/>
<name>E3GYL1_METFV</name>
<dbReference type="HOGENOM" id="CLU_086562_0_0_2"/>
<keyword evidence="2" id="KW-0489">Methyltransferase</keyword>
<proteinExistence type="inferred from homology"/>
<dbReference type="Proteomes" id="UP000002315">
    <property type="component" value="Chromosome"/>
</dbReference>